<dbReference type="EMBL" id="CAMXCT010001364">
    <property type="protein sequence ID" value="CAI3989388.1"/>
    <property type="molecule type" value="Genomic_DNA"/>
</dbReference>
<keyword evidence="5" id="KW-0808">Transferase</keyword>
<dbReference type="EMBL" id="CAMXCT030001364">
    <property type="protein sequence ID" value="CAL4776700.1"/>
    <property type="molecule type" value="Genomic_DNA"/>
</dbReference>
<dbReference type="SUPFAM" id="SSF54495">
    <property type="entry name" value="UBC-like"/>
    <property type="match status" value="1"/>
</dbReference>
<evidence type="ECO:0000256" key="14">
    <source>
        <dbReference type="ARBA" id="ARBA00039894"/>
    </source>
</evidence>
<evidence type="ECO:0000313" key="24">
    <source>
        <dbReference type="EMBL" id="CAI3989388.1"/>
    </source>
</evidence>
<dbReference type="GO" id="GO:0005524">
    <property type="term" value="F:ATP binding"/>
    <property type="evidence" value="ECO:0007669"/>
    <property type="project" value="UniProtKB-KW"/>
</dbReference>
<dbReference type="OrthoDB" id="47801at2759"/>
<dbReference type="PROSITE" id="PS51292">
    <property type="entry name" value="ZF_RING_CH"/>
    <property type="match status" value="1"/>
</dbReference>
<evidence type="ECO:0000259" key="21">
    <source>
        <dbReference type="PROSITE" id="PS50089"/>
    </source>
</evidence>
<keyword evidence="19" id="KW-0175">Coiled coil</keyword>
<dbReference type="GO" id="GO:0016874">
    <property type="term" value="F:ligase activity"/>
    <property type="evidence" value="ECO:0007669"/>
    <property type="project" value="UniProtKB-KW"/>
</dbReference>
<evidence type="ECO:0000259" key="23">
    <source>
        <dbReference type="PROSITE" id="PS51292"/>
    </source>
</evidence>
<dbReference type="PROSITE" id="PS50089">
    <property type="entry name" value="ZF_RING_2"/>
    <property type="match status" value="1"/>
</dbReference>
<proteinExistence type="predicted"/>
<accession>A0A9P1FUZ1</accession>
<keyword evidence="7" id="KW-0479">Metal-binding</keyword>
<evidence type="ECO:0000313" key="26">
    <source>
        <dbReference type="Proteomes" id="UP001152797"/>
    </source>
</evidence>
<dbReference type="PANTHER" id="PTHR46116:SF26">
    <property type="entry name" value="UBIQUITIN-CONJUGATING ENZYME E2 Z"/>
    <property type="match status" value="1"/>
</dbReference>
<keyword evidence="9 18" id="KW-0863">Zinc-finger</keyword>
<name>A0A9P1FUZ1_9DINO</name>
<sequence>MSSAMERTSSAPPAEKTVPAPASSSSRPPAPHGVEWDPLPMVQRQVLHKPSTGCLRRVGIELNSLRQEPLPGIGLWPDENFSTLVHALVEGPEETPYEGGMFHFVLYVKSNYPHEPPLVRLMTTGNGSVRFNPQFYTSGKVCLSILNTWPGPGWNPAFSLRVVLLQLQALMNKHPALNEPGVMIMNNPEDYNAFLRHETLRVAVLQLFDEAEERLAEAEAAAAAEESGAAALSKAPGSTHLDMPLEMAKEVVAKVKKEAANLEARCRSCTASTPDGFPLAGVPRGVRAEYAALAQRFRALHAAEATAEVAGEEEEAPECRICGGGAEDGELLQPCGCSGSIANVHRACAVEWIRRNHSPQCPICGQSYSDPQLRAAGTLRRYKKRCIEFGQFSFGAGILFACLLLNLTAGARLLPIEIAPWELNRWHVRPASLGDKRPRRPEAEERQKALRQMMNQWVLDHPASSADPEETVFWEPDDANVQDYQLTPPYRLRGRWLLPALGSPVRRGATQLELRERWQQPLVEEFVFHPLTPWSTRTLPVPVRYEADMVETSPESKVVAMEHAHV</sequence>
<feature type="compositionally biased region" description="Polar residues" evidence="20">
    <location>
        <begin position="1"/>
        <end position="11"/>
    </location>
</feature>
<dbReference type="PANTHER" id="PTHR46116">
    <property type="entry name" value="(E3-INDEPENDENT) E2 UBIQUITIN-CONJUGATING ENZYME"/>
    <property type="match status" value="1"/>
</dbReference>
<evidence type="ECO:0000256" key="5">
    <source>
        <dbReference type="ARBA" id="ARBA00022679"/>
    </source>
</evidence>
<evidence type="ECO:0000256" key="4">
    <source>
        <dbReference type="ARBA" id="ARBA00022490"/>
    </source>
</evidence>
<organism evidence="24">
    <name type="scientific">Cladocopium goreaui</name>
    <dbReference type="NCBI Taxonomy" id="2562237"/>
    <lineage>
        <taxon>Eukaryota</taxon>
        <taxon>Sar</taxon>
        <taxon>Alveolata</taxon>
        <taxon>Dinophyceae</taxon>
        <taxon>Suessiales</taxon>
        <taxon>Symbiodiniaceae</taxon>
        <taxon>Cladocopium</taxon>
    </lineage>
</organism>
<dbReference type="InterPro" id="IPR013083">
    <property type="entry name" value="Znf_RING/FYVE/PHD"/>
</dbReference>
<evidence type="ECO:0000256" key="20">
    <source>
        <dbReference type="SAM" id="MobiDB-lite"/>
    </source>
</evidence>
<reference evidence="25 26" key="2">
    <citation type="submission" date="2024-05" db="EMBL/GenBank/DDBJ databases">
        <authorList>
            <person name="Chen Y."/>
            <person name="Shah S."/>
            <person name="Dougan E. K."/>
            <person name="Thang M."/>
            <person name="Chan C."/>
        </authorList>
    </citation>
    <scope>NUCLEOTIDE SEQUENCE [LARGE SCALE GENOMIC DNA]</scope>
</reference>
<dbReference type="InterPro" id="IPR001841">
    <property type="entry name" value="Znf_RING"/>
</dbReference>
<keyword evidence="13" id="KW-0539">Nucleus</keyword>
<keyword evidence="11" id="KW-0862">Zinc</keyword>
<dbReference type="EMBL" id="CAMXCT020001364">
    <property type="protein sequence ID" value="CAL1142763.1"/>
    <property type="molecule type" value="Genomic_DNA"/>
</dbReference>
<evidence type="ECO:0000256" key="11">
    <source>
        <dbReference type="ARBA" id="ARBA00022833"/>
    </source>
</evidence>
<dbReference type="Gene3D" id="3.30.40.10">
    <property type="entry name" value="Zinc/RING finger domain, C3HC4 (zinc finger)"/>
    <property type="match status" value="1"/>
</dbReference>
<evidence type="ECO:0000256" key="9">
    <source>
        <dbReference type="ARBA" id="ARBA00022771"/>
    </source>
</evidence>
<feature type="domain" description="RING-type" evidence="21">
    <location>
        <begin position="319"/>
        <end position="364"/>
    </location>
</feature>
<evidence type="ECO:0000256" key="6">
    <source>
        <dbReference type="ARBA" id="ARBA00022703"/>
    </source>
</evidence>
<evidence type="ECO:0000256" key="16">
    <source>
        <dbReference type="ARBA" id="ARBA00042316"/>
    </source>
</evidence>
<keyword evidence="6" id="KW-0053">Apoptosis</keyword>
<dbReference type="CDD" id="cd16495">
    <property type="entry name" value="RING_CH-C4HC3_MARCH"/>
    <property type="match status" value="1"/>
</dbReference>
<dbReference type="SUPFAM" id="SSF57850">
    <property type="entry name" value="RING/U-box"/>
    <property type="match status" value="1"/>
</dbReference>
<feature type="domain" description="UBC core" evidence="22">
    <location>
        <begin position="53"/>
        <end position="212"/>
    </location>
</feature>
<feature type="region of interest" description="Disordered" evidence="20">
    <location>
        <begin position="1"/>
        <end position="36"/>
    </location>
</feature>
<dbReference type="CDD" id="cd23809">
    <property type="entry name" value="UBCc_UBE2Z"/>
    <property type="match status" value="1"/>
</dbReference>
<evidence type="ECO:0000256" key="8">
    <source>
        <dbReference type="ARBA" id="ARBA00022741"/>
    </source>
</evidence>
<keyword evidence="4" id="KW-0963">Cytoplasm</keyword>
<comment type="subcellular location">
    <subcellularLocation>
        <location evidence="2">Cytoplasm</location>
    </subcellularLocation>
    <subcellularLocation>
        <location evidence="1">Nucleus</location>
    </subcellularLocation>
</comment>
<evidence type="ECO:0000256" key="15">
    <source>
        <dbReference type="ARBA" id="ARBA00041798"/>
    </source>
</evidence>
<evidence type="ECO:0000256" key="17">
    <source>
        <dbReference type="ARBA" id="ARBA00042401"/>
    </source>
</evidence>
<evidence type="ECO:0000256" key="19">
    <source>
        <dbReference type="SAM" id="Coils"/>
    </source>
</evidence>
<evidence type="ECO:0000256" key="7">
    <source>
        <dbReference type="ARBA" id="ARBA00022723"/>
    </source>
</evidence>
<keyword evidence="10" id="KW-0833">Ubl conjugation pathway</keyword>
<dbReference type="Pfam" id="PF00179">
    <property type="entry name" value="UQ_con"/>
    <property type="match status" value="1"/>
</dbReference>
<gene>
    <name evidence="24" type="ORF">C1SCF055_LOCUS16467</name>
</gene>
<evidence type="ECO:0000259" key="22">
    <source>
        <dbReference type="PROSITE" id="PS50127"/>
    </source>
</evidence>
<dbReference type="EC" id="2.3.2.23" evidence="3"/>
<dbReference type="SMART" id="SM00744">
    <property type="entry name" value="RINGv"/>
    <property type="match status" value="1"/>
</dbReference>
<dbReference type="GO" id="GO:0008270">
    <property type="term" value="F:zinc ion binding"/>
    <property type="evidence" value="ECO:0007669"/>
    <property type="project" value="UniProtKB-KW"/>
</dbReference>
<evidence type="ECO:0000256" key="13">
    <source>
        <dbReference type="ARBA" id="ARBA00023242"/>
    </source>
</evidence>
<keyword evidence="26" id="KW-1185">Reference proteome</keyword>
<protein>
    <recommendedName>
        <fullName evidence="14">Ubiquitin-conjugating enzyme E2 Z</fullName>
        <ecNumber evidence="3">2.3.2.23</ecNumber>
    </recommendedName>
    <alternativeName>
        <fullName evidence="15">E2 ubiquitin-conjugating enzyme Z</fullName>
    </alternativeName>
    <alternativeName>
        <fullName evidence="17">Ubiquitin carrier protein Z</fullName>
    </alternativeName>
    <alternativeName>
        <fullName evidence="16">Ubiquitin-protein ligase Z</fullName>
    </alternativeName>
</protein>
<evidence type="ECO:0000256" key="1">
    <source>
        <dbReference type="ARBA" id="ARBA00004123"/>
    </source>
</evidence>
<evidence type="ECO:0000256" key="3">
    <source>
        <dbReference type="ARBA" id="ARBA00012486"/>
    </source>
</evidence>
<dbReference type="GO" id="GO:0061631">
    <property type="term" value="F:ubiquitin conjugating enzyme activity"/>
    <property type="evidence" value="ECO:0007669"/>
    <property type="project" value="UniProtKB-EC"/>
</dbReference>
<dbReference type="AlphaFoldDB" id="A0A9P1FUZ1"/>
<keyword evidence="12" id="KW-0067">ATP-binding</keyword>
<feature type="coiled-coil region" evidence="19">
    <location>
        <begin position="201"/>
        <end position="265"/>
    </location>
</feature>
<dbReference type="InterPro" id="IPR011016">
    <property type="entry name" value="Znf_RING-CH"/>
</dbReference>
<evidence type="ECO:0000256" key="10">
    <source>
        <dbReference type="ARBA" id="ARBA00022786"/>
    </source>
</evidence>
<dbReference type="SMART" id="SM00212">
    <property type="entry name" value="UBCc"/>
    <property type="match status" value="1"/>
</dbReference>
<keyword evidence="25" id="KW-0436">Ligase</keyword>
<dbReference type="Pfam" id="PF12906">
    <property type="entry name" value="RINGv"/>
    <property type="match status" value="1"/>
</dbReference>
<dbReference type="InterPro" id="IPR016135">
    <property type="entry name" value="UBQ-conjugating_enzyme/RWD"/>
</dbReference>
<dbReference type="Gene3D" id="3.10.110.10">
    <property type="entry name" value="Ubiquitin Conjugating Enzyme"/>
    <property type="match status" value="1"/>
</dbReference>
<dbReference type="Proteomes" id="UP001152797">
    <property type="component" value="Unassembled WGS sequence"/>
</dbReference>
<evidence type="ECO:0000256" key="18">
    <source>
        <dbReference type="PROSITE-ProRule" id="PRU00175"/>
    </source>
</evidence>
<evidence type="ECO:0000313" key="25">
    <source>
        <dbReference type="EMBL" id="CAL4776700.1"/>
    </source>
</evidence>
<evidence type="ECO:0000256" key="12">
    <source>
        <dbReference type="ARBA" id="ARBA00022840"/>
    </source>
</evidence>
<comment type="caution">
    <text evidence="24">The sequence shown here is derived from an EMBL/GenBank/DDBJ whole genome shotgun (WGS) entry which is preliminary data.</text>
</comment>
<feature type="domain" description="RING-CH-type" evidence="23">
    <location>
        <begin position="311"/>
        <end position="371"/>
    </location>
</feature>
<reference evidence="24" key="1">
    <citation type="submission" date="2022-10" db="EMBL/GenBank/DDBJ databases">
        <authorList>
            <person name="Chen Y."/>
            <person name="Dougan E. K."/>
            <person name="Chan C."/>
            <person name="Rhodes N."/>
            <person name="Thang M."/>
        </authorList>
    </citation>
    <scope>NUCLEOTIDE SEQUENCE</scope>
</reference>
<dbReference type="InterPro" id="IPR000608">
    <property type="entry name" value="UBC"/>
</dbReference>
<evidence type="ECO:0000256" key="2">
    <source>
        <dbReference type="ARBA" id="ARBA00004496"/>
    </source>
</evidence>
<dbReference type="GO" id="GO:0005634">
    <property type="term" value="C:nucleus"/>
    <property type="evidence" value="ECO:0007669"/>
    <property type="project" value="UniProtKB-SubCell"/>
</dbReference>
<dbReference type="GO" id="GO:0004869">
    <property type="term" value="F:cysteine-type endopeptidase inhibitor activity"/>
    <property type="evidence" value="ECO:0007669"/>
    <property type="project" value="TreeGrafter"/>
</dbReference>
<keyword evidence="8" id="KW-0547">Nucleotide-binding</keyword>
<dbReference type="GO" id="GO:0005737">
    <property type="term" value="C:cytoplasm"/>
    <property type="evidence" value="ECO:0007669"/>
    <property type="project" value="UniProtKB-SubCell"/>
</dbReference>
<dbReference type="PROSITE" id="PS50127">
    <property type="entry name" value="UBC_2"/>
    <property type="match status" value="1"/>
</dbReference>